<keyword evidence="2" id="KW-1185">Reference proteome</keyword>
<evidence type="ECO:0000313" key="2">
    <source>
        <dbReference type="Proteomes" id="UP000838756"/>
    </source>
</evidence>
<accession>A0A8S4QSV5</accession>
<organism evidence="1 2">
    <name type="scientific">Pararge aegeria aegeria</name>
    <dbReference type="NCBI Taxonomy" id="348720"/>
    <lineage>
        <taxon>Eukaryota</taxon>
        <taxon>Metazoa</taxon>
        <taxon>Ecdysozoa</taxon>
        <taxon>Arthropoda</taxon>
        <taxon>Hexapoda</taxon>
        <taxon>Insecta</taxon>
        <taxon>Pterygota</taxon>
        <taxon>Neoptera</taxon>
        <taxon>Endopterygota</taxon>
        <taxon>Lepidoptera</taxon>
        <taxon>Glossata</taxon>
        <taxon>Ditrysia</taxon>
        <taxon>Papilionoidea</taxon>
        <taxon>Nymphalidae</taxon>
        <taxon>Satyrinae</taxon>
        <taxon>Satyrini</taxon>
        <taxon>Parargina</taxon>
        <taxon>Pararge</taxon>
    </lineage>
</organism>
<reference evidence="1" key="1">
    <citation type="submission" date="2022-03" db="EMBL/GenBank/DDBJ databases">
        <authorList>
            <person name="Lindestad O."/>
        </authorList>
    </citation>
    <scope>NUCLEOTIDE SEQUENCE</scope>
</reference>
<dbReference type="Proteomes" id="UP000838756">
    <property type="component" value="Unassembled WGS sequence"/>
</dbReference>
<name>A0A8S4QSV5_9NEOP</name>
<dbReference type="EMBL" id="CAKXAJ010018136">
    <property type="protein sequence ID" value="CAH2217470.1"/>
    <property type="molecule type" value="Genomic_DNA"/>
</dbReference>
<proteinExistence type="predicted"/>
<comment type="caution">
    <text evidence="1">The sequence shown here is derived from an EMBL/GenBank/DDBJ whole genome shotgun (WGS) entry which is preliminary data.</text>
</comment>
<gene>
    <name evidence="1" type="primary">jg2189</name>
    <name evidence="1" type="ORF">PAEG_LOCUS5360</name>
</gene>
<dbReference type="AlphaFoldDB" id="A0A8S4QSV5"/>
<protein>
    <submittedName>
        <fullName evidence="1">Jg2189 protein</fullName>
    </submittedName>
</protein>
<sequence length="117" mass="13269">MLVKFACILKSDLGYLLSRKIKWVTFPIDLKKKLCFLFTATQRNAGLEWGSEWGSARKSLNPGARRIEGIVGLRAPHVRLKLGSKDGVKEFGTVISPDDVRSRGPRLRRRKRCTEVD</sequence>
<evidence type="ECO:0000313" key="1">
    <source>
        <dbReference type="EMBL" id="CAH2217470.1"/>
    </source>
</evidence>